<sequence length="268" mass="28213">MKRVAGYLAVTTACVALAGAVAAQAVPEDLYAAELLPGWQTPEGTRMAALHLTLKEGWKTYWRAPGEAGIPPIFDWSGSRNVASVTYHWPAPEVFELSGYTTFGFHGELVLPIEIRPQDPGQPILASADVELGICEEICVPVAFRIAGELSKGGPDKRIARALDAGPVPAKTAGLTGFQCAVEPIRDGLRLTATLTMPPLGGEEIAVLEAGAGDIWVSPAETRREGGRLVSVADLIPPNARPFALDRSSVVVTVLSPGRAVQQIGCTG</sequence>
<feature type="chain" id="PRO_5046389027" evidence="1">
    <location>
        <begin position="26"/>
        <end position="268"/>
    </location>
</feature>
<dbReference type="Proteomes" id="UP001652503">
    <property type="component" value="Unassembled WGS sequence"/>
</dbReference>
<proteinExistence type="predicted"/>
<gene>
    <name evidence="3" type="ORF">OE647_04055</name>
</gene>
<organism evidence="3 4">
    <name type="scientific">Albidovulum sediminicola</name>
    <dbReference type="NCBI Taxonomy" id="2984331"/>
    <lineage>
        <taxon>Bacteria</taxon>
        <taxon>Pseudomonadati</taxon>
        <taxon>Pseudomonadota</taxon>
        <taxon>Alphaproteobacteria</taxon>
        <taxon>Rhodobacterales</taxon>
        <taxon>Paracoccaceae</taxon>
        <taxon>Albidovulum</taxon>
    </lineage>
</organism>
<dbReference type="RefSeq" id="WP_263720384.1">
    <property type="nucleotide sequence ID" value="NZ_JAOWLA010000003.1"/>
</dbReference>
<dbReference type="Pfam" id="PF11412">
    <property type="entry name" value="DsbD_N"/>
    <property type="match status" value="1"/>
</dbReference>
<keyword evidence="1" id="KW-0732">Signal</keyword>
<reference evidence="3 4" key="1">
    <citation type="submission" date="2022-10" db="EMBL/GenBank/DDBJ databases">
        <title>Defluviimonas sp. nov., isolated from ocean surface water.</title>
        <authorList>
            <person name="He W."/>
            <person name="Wang L."/>
            <person name="Zhang D.-F."/>
        </authorList>
    </citation>
    <scope>NUCLEOTIDE SEQUENCE [LARGE SCALE GENOMIC DNA]</scope>
    <source>
        <strain evidence="3 4">WL0075</strain>
    </source>
</reference>
<keyword evidence="4" id="KW-1185">Reference proteome</keyword>
<evidence type="ECO:0000259" key="2">
    <source>
        <dbReference type="Pfam" id="PF11412"/>
    </source>
</evidence>
<evidence type="ECO:0000313" key="4">
    <source>
        <dbReference type="Proteomes" id="UP001652503"/>
    </source>
</evidence>
<comment type="caution">
    <text evidence="3">The sequence shown here is derived from an EMBL/GenBank/DDBJ whole genome shotgun (WGS) entry which is preliminary data.</text>
</comment>
<evidence type="ECO:0000256" key="1">
    <source>
        <dbReference type="SAM" id="SignalP"/>
    </source>
</evidence>
<protein>
    <submittedName>
        <fullName evidence="3">Protein-disulfide reductase DsbD family protein</fullName>
    </submittedName>
</protein>
<evidence type="ECO:0000313" key="3">
    <source>
        <dbReference type="EMBL" id="MCV2863912.1"/>
    </source>
</evidence>
<accession>A0ABT2YYF4</accession>
<dbReference type="InterPro" id="IPR028250">
    <property type="entry name" value="DsbDN"/>
</dbReference>
<name>A0ABT2YYF4_9RHOB</name>
<dbReference type="EMBL" id="JAOWLA010000003">
    <property type="protein sequence ID" value="MCV2863912.1"/>
    <property type="molecule type" value="Genomic_DNA"/>
</dbReference>
<feature type="domain" description="Thiol:disulfide interchange protein DsbD N-terminal" evidence="2">
    <location>
        <begin position="33"/>
        <end position="142"/>
    </location>
</feature>
<feature type="signal peptide" evidence="1">
    <location>
        <begin position="1"/>
        <end position="25"/>
    </location>
</feature>